<feature type="domain" description="SLH" evidence="3">
    <location>
        <begin position="626"/>
        <end position="689"/>
    </location>
</feature>
<dbReference type="EMBL" id="LR134479">
    <property type="protein sequence ID" value="VEI22847.1"/>
    <property type="molecule type" value="Genomic_DNA"/>
</dbReference>
<gene>
    <name evidence="4" type="ORF">NCTC10207_00937</name>
</gene>
<sequence>MSTFSSSKGVKKSVCAVALVGSLTFTSAPAFSAPSPNTQAAALPAAGQAPAQNDTPAAVSGTINWGIKASFRSYIGEPYAVGEGASYNAKDLFSFPAHHAVVSNDGNQVSLQGSGKVHYISHCTDRNNPETGCALNLTLSNPRIEFDAVKGSGTLYMTVRTKNYASGQWEGPHEIPVAALSLLTAQQQENNGVVTWTNVAANLTPEGNHAFSNFYSDGEGLDALTFSYAGKSAQGFTGSGYRLGQSWDSGADIADPQNTVRVGSYLFHASGARFGSDEQARYSVLEADTLREVSSGTLPMGKSARFAANPDSGEIIFAHESAGTVERYAVNEQGELVSRGAVAGLSLAKGENVMALGYNGASKTWGVLAVTGSAQARFISVDSNGAVTAQKADSPKDYDTAISAVNDVSEYYGDTFTGDTRTLAALPDGSFVYAPNKVIRDAADKQVQGGQLVHLSTKGFSVAAGSTDDATAKAYMNGLMTTPDGYVYRWNNYAPAVSAVQVLAYDGSSFRTVRATAKAPQGIGELASLLPAGDKIVAVDAANGRLVWLSKDLSVEKELPLTGLKKTDKTGSANALEMPNGDIIYPTMLEKNDGLSTNLWLNRLVKSTPNQPRPQEPQKPQEPQPQPQRFSDVPATDQFYSEVQWLGSQNITTGYPDGTFRPGQNVERAAMAAYFYRMAGSPEVTLPKESPFKDVDPSFPFYKEIVWMHQRGITTGYWDGTFRPHDPVNRDAMAAFFYRYAGAPAYTAPVNSPFNDVRPGTMFYREITWLAAKGVTKGWSDGTYRPGEPIHRDAMAAFIYRYRHQG</sequence>
<evidence type="ECO:0000256" key="2">
    <source>
        <dbReference type="SAM" id="SignalP"/>
    </source>
</evidence>
<evidence type="ECO:0000259" key="3">
    <source>
        <dbReference type="PROSITE" id="PS51272"/>
    </source>
</evidence>
<dbReference type="Proteomes" id="UP000282386">
    <property type="component" value="Chromosome"/>
</dbReference>
<dbReference type="AlphaFoldDB" id="A0A7Z9D4Q7"/>
<reference evidence="4 5" key="1">
    <citation type="submission" date="2018-12" db="EMBL/GenBank/DDBJ databases">
        <authorList>
            <consortium name="Pathogen Informatics"/>
        </authorList>
    </citation>
    <scope>NUCLEOTIDE SEQUENCE [LARGE SCALE GENOMIC DNA]</scope>
    <source>
        <strain evidence="4 5">NCTC10207</strain>
    </source>
</reference>
<keyword evidence="4" id="KW-0326">Glycosidase</keyword>
<dbReference type="InterPro" id="IPR007331">
    <property type="entry name" value="Htaa"/>
</dbReference>
<dbReference type="InterPro" id="IPR051465">
    <property type="entry name" value="Cell_Envelope_Struct_Comp"/>
</dbReference>
<feature type="chain" id="PRO_5031503363" evidence="2">
    <location>
        <begin position="33"/>
        <end position="806"/>
    </location>
</feature>
<dbReference type="RefSeq" id="WP_126499920.1">
    <property type="nucleotide sequence ID" value="NZ_LR134479.1"/>
</dbReference>
<name>A0A7Z9D4Q7_9MICC</name>
<dbReference type="InterPro" id="IPR001119">
    <property type="entry name" value="SLH_dom"/>
</dbReference>
<keyword evidence="4" id="KW-0378">Hydrolase</keyword>
<evidence type="ECO:0000313" key="4">
    <source>
        <dbReference type="EMBL" id="VEI22847.1"/>
    </source>
</evidence>
<accession>A0A7Z9D4Q7</accession>
<dbReference type="Pfam" id="PF04213">
    <property type="entry name" value="HtaA"/>
    <property type="match status" value="1"/>
</dbReference>
<proteinExistence type="predicted"/>
<feature type="domain" description="SLH" evidence="3">
    <location>
        <begin position="750"/>
        <end position="806"/>
    </location>
</feature>
<feature type="compositionally biased region" description="Pro residues" evidence="1">
    <location>
        <begin position="611"/>
        <end position="626"/>
    </location>
</feature>
<dbReference type="GO" id="GO:0008810">
    <property type="term" value="F:cellulase activity"/>
    <property type="evidence" value="ECO:0007669"/>
    <property type="project" value="UniProtKB-EC"/>
</dbReference>
<dbReference type="EC" id="3.2.1.4" evidence="4"/>
<keyword evidence="2" id="KW-0732">Signal</keyword>
<dbReference type="PANTHER" id="PTHR43308">
    <property type="entry name" value="OUTER MEMBRANE PROTEIN ALPHA-RELATED"/>
    <property type="match status" value="1"/>
</dbReference>
<protein>
    <submittedName>
        <fullName evidence="4">Endoglucanase</fullName>
        <ecNumber evidence="4">3.2.1.4</ecNumber>
    </submittedName>
</protein>
<evidence type="ECO:0000256" key="1">
    <source>
        <dbReference type="SAM" id="MobiDB-lite"/>
    </source>
</evidence>
<feature type="signal peptide" evidence="2">
    <location>
        <begin position="1"/>
        <end position="32"/>
    </location>
</feature>
<feature type="region of interest" description="Disordered" evidence="1">
    <location>
        <begin position="607"/>
        <end position="632"/>
    </location>
</feature>
<dbReference type="Pfam" id="PF00395">
    <property type="entry name" value="SLH"/>
    <property type="match status" value="3"/>
</dbReference>
<evidence type="ECO:0000313" key="5">
    <source>
        <dbReference type="Proteomes" id="UP000282386"/>
    </source>
</evidence>
<feature type="domain" description="SLH" evidence="3">
    <location>
        <begin position="691"/>
        <end position="749"/>
    </location>
</feature>
<organism evidence="4 5">
    <name type="scientific">Rothia aeria</name>
    <dbReference type="NCBI Taxonomy" id="172042"/>
    <lineage>
        <taxon>Bacteria</taxon>
        <taxon>Bacillati</taxon>
        <taxon>Actinomycetota</taxon>
        <taxon>Actinomycetes</taxon>
        <taxon>Micrococcales</taxon>
        <taxon>Micrococcaceae</taxon>
        <taxon>Rothia</taxon>
    </lineage>
</organism>
<dbReference type="PROSITE" id="PS51272">
    <property type="entry name" value="SLH"/>
    <property type="match status" value="3"/>
</dbReference>